<feature type="repeat" description="ANK" evidence="3">
    <location>
        <begin position="399"/>
        <end position="437"/>
    </location>
</feature>
<feature type="repeat" description="ANK" evidence="3">
    <location>
        <begin position="360"/>
        <end position="398"/>
    </location>
</feature>
<sequence>MAFPLTRLDEPSYREFVRSPNDDHDETEYVSRTPMTMLDRDSSVLRETEDFRLLYRIVLQNDTLALKQYLTVAPWAVDSMGAIDGAFLEGNDYFLLATQNGNLDVLQILLEHYRRNEDSTVEVRFKNRGYRLLNEAARRGHVEIVQFLLDSQPLYAGIYERDCKGYTALGSAADIYSVRYSDPADWREICVDNNEKVMNRLLDYGASASDIVLPMDDKERTPDTILTLAVQWASPKLINRLIEGGADIQAKVTKYPFDLGFRNEDGYISDISALFIACSHANFKAVQSLLGGTGAEQADMVSSRDSRGSLPIHWATRNQLPDELQYIPTSILQERVRNIASVVGLLIEINPASVNIQDGDGNTPLHYATEHFGRSGELYTDIFQLLCQKGADAGVCNKQGETPLHTLFRRDGSNMPVDPAAVSTLLDHGANVADVDNAGNTPLHIACLSVNFRDAASVLLQHGADPTLRNSKQETPIHIVAQFNCPPRATRSKADEVMGAQDDMLERLVTSGGAQVMDLHNAAGKSTRQIYQDSRAKWLEGARGNRNR</sequence>
<dbReference type="Proteomes" id="UP000573603">
    <property type="component" value="Unassembled WGS sequence"/>
</dbReference>
<organism evidence="4 5">
    <name type="scientific">Fusarium anthophilum</name>
    <dbReference type="NCBI Taxonomy" id="48485"/>
    <lineage>
        <taxon>Eukaryota</taxon>
        <taxon>Fungi</taxon>
        <taxon>Dikarya</taxon>
        <taxon>Ascomycota</taxon>
        <taxon>Pezizomycotina</taxon>
        <taxon>Sordariomycetes</taxon>
        <taxon>Hypocreomycetidae</taxon>
        <taxon>Hypocreales</taxon>
        <taxon>Nectriaceae</taxon>
        <taxon>Fusarium</taxon>
        <taxon>Fusarium fujikuroi species complex</taxon>
    </lineage>
</organism>
<comment type="caution">
    <text evidence="4">The sequence shown here is derived from an EMBL/GenBank/DDBJ whole genome shotgun (WGS) entry which is preliminary data.</text>
</comment>
<evidence type="ECO:0000256" key="2">
    <source>
        <dbReference type="ARBA" id="ARBA00023043"/>
    </source>
</evidence>
<evidence type="ECO:0008006" key="6">
    <source>
        <dbReference type="Google" id="ProtNLM"/>
    </source>
</evidence>
<dbReference type="PANTHER" id="PTHR24178">
    <property type="entry name" value="MOLTING PROTEIN MLT-4"/>
    <property type="match status" value="1"/>
</dbReference>
<feature type="repeat" description="ANK" evidence="3">
    <location>
        <begin position="438"/>
        <end position="471"/>
    </location>
</feature>
<evidence type="ECO:0000313" key="4">
    <source>
        <dbReference type="EMBL" id="KAF5250360.1"/>
    </source>
</evidence>
<gene>
    <name evidence="4" type="ORF">FANTH_4460</name>
</gene>
<reference evidence="4 5" key="1">
    <citation type="journal article" date="2020" name="BMC Genomics">
        <title>Correction to: Identification and distribution of gene clusters required for synthesis of sphingolipid metabolism inhibitors in diverse species of the filamentous fungus Fusarium.</title>
        <authorList>
            <person name="Kim H.S."/>
            <person name="Lohmar J.M."/>
            <person name="Busman M."/>
            <person name="Brown D.W."/>
            <person name="Naumann T.A."/>
            <person name="Divon H.H."/>
            <person name="Lysoe E."/>
            <person name="Uhlig S."/>
            <person name="Proctor R.H."/>
        </authorList>
    </citation>
    <scope>NUCLEOTIDE SEQUENCE [LARGE SCALE GENOMIC DNA]</scope>
    <source>
        <strain evidence="4 5">NRRL 25214</strain>
    </source>
</reference>
<dbReference type="SUPFAM" id="SSF48403">
    <property type="entry name" value="Ankyrin repeat"/>
    <property type="match status" value="1"/>
</dbReference>
<dbReference type="SMART" id="SM00248">
    <property type="entry name" value="ANK"/>
    <property type="match status" value="8"/>
</dbReference>
<dbReference type="PROSITE" id="PS50297">
    <property type="entry name" value="ANK_REP_REGION"/>
    <property type="match status" value="1"/>
</dbReference>
<evidence type="ECO:0000313" key="5">
    <source>
        <dbReference type="Proteomes" id="UP000573603"/>
    </source>
</evidence>
<dbReference type="PROSITE" id="PS50088">
    <property type="entry name" value="ANK_REPEAT"/>
    <property type="match status" value="3"/>
</dbReference>
<protein>
    <recommendedName>
        <fullName evidence="6">Ankyrin</fullName>
    </recommendedName>
</protein>
<dbReference type="InterPro" id="IPR002110">
    <property type="entry name" value="Ankyrin_rpt"/>
</dbReference>
<evidence type="ECO:0000256" key="3">
    <source>
        <dbReference type="PROSITE-ProRule" id="PRU00023"/>
    </source>
</evidence>
<dbReference type="AlphaFoldDB" id="A0A8H4ZQ49"/>
<keyword evidence="2 3" id="KW-0040">ANK repeat</keyword>
<dbReference type="EMBL" id="JABEVY010000092">
    <property type="protein sequence ID" value="KAF5250360.1"/>
    <property type="molecule type" value="Genomic_DNA"/>
</dbReference>
<accession>A0A8H4ZQ49</accession>
<dbReference type="InterPro" id="IPR036770">
    <property type="entry name" value="Ankyrin_rpt-contain_sf"/>
</dbReference>
<dbReference type="Gene3D" id="1.25.40.20">
    <property type="entry name" value="Ankyrin repeat-containing domain"/>
    <property type="match status" value="1"/>
</dbReference>
<dbReference type="Pfam" id="PF12796">
    <property type="entry name" value="Ank_2"/>
    <property type="match status" value="2"/>
</dbReference>
<evidence type="ECO:0000256" key="1">
    <source>
        <dbReference type="ARBA" id="ARBA00022737"/>
    </source>
</evidence>
<keyword evidence="5" id="KW-1185">Reference proteome</keyword>
<name>A0A8H4ZQ49_9HYPO</name>
<proteinExistence type="predicted"/>
<keyword evidence="1" id="KW-0677">Repeat</keyword>